<name>A0ACB8H1X3_PSICU</name>
<evidence type="ECO:0000313" key="2">
    <source>
        <dbReference type="Proteomes" id="UP000664032"/>
    </source>
</evidence>
<evidence type="ECO:0000313" key="1">
    <source>
        <dbReference type="EMBL" id="KAH9482005.1"/>
    </source>
</evidence>
<dbReference type="Proteomes" id="UP000664032">
    <property type="component" value="Unassembled WGS sequence"/>
</dbReference>
<gene>
    <name evidence="1" type="ORF">JR316_0006535</name>
</gene>
<comment type="caution">
    <text evidence="1">The sequence shown here is derived from an EMBL/GenBank/DDBJ whole genome shotgun (WGS) entry which is preliminary data.</text>
</comment>
<sequence length="729" mass="84117">MMNPRRYYPKRKDDEAFDQDNLRDEYDSDRENNPPKKAQKAAEIKSGSGTVTQTDEKRRAKNGEKAETGSAPILMAHDTTAAQAHDTHLHTTPLNSMPDELLCEIFGQAMPLDLLRLAQTSKKFRSILMHTSARRIWERARLGLPVPGLPDCPPDLNEVQYATLIFAPYCQLCLKEQANSGDPKIITDVYARIKACMSCLRNKKLFLAWKRRKGLWWNGPYPQKMAQYLPYVSAAKGTYNPKVPYNLFYHPANDAWAREYEDAESKEKWVEDKTRIRRLAQEHSVWCKVFIVEWNKHLVKERKAIIADYVKSLGWEEEFSKNSDEKLLIQNDPSLQKDLEFGITQQWLDNTRDWFNYRMNEIKIERLDRARRRRVNKAYPILRDVLENFALDLPPNALVPRVPDIIGYPVIQEIIHGNEVNENLTAKDFEPLRSLFPEIVAQSIKEREEKLLTLIAEELGENSFDPKMVLHLATTIFHCESCDASCGEGLLRYPRVLIHKHAYECPNPGRKRFGDEHSDKMILTKDFNHFSWGKTGNISFRKEDVNTLSDALTTLGYDPKITTTAEIEAADPIVKCEGCVVTGWYHEMYQCVMRWSWVALHGERSSKRYTPAFCNRNSKSQDPVILQKVDEKTAQTARSKMLEATNKYSPAHEVNTNGFFMCSRCRVWGDMESLSIHLRDVHNVDCPTEGDIVVRLDADVPQTCILPIEFEESLKICPVELAKMWINNL</sequence>
<organism evidence="1 2">
    <name type="scientific">Psilocybe cubensis</name>
    <name type="common">Psychedelic mushroom</name>
    <name type="synonym">Stropharia cubensis</name>
    <dbReference type="NCBI Taxonomy" id="181762"/>
    <lineage>
        <taxon>Eukaryota</taxon>
        <taxon>Fungi</taxon>
        <taxon>Dikarya</taxon>
        <taxon>Basidiomycota</taxon>
        <taxon>Agaricomycotina</taxon>
        <taxon>Agaricomycetes</taxon>
        <taxon>Agaricomycetidae</taxon>
        <taxon>Agaricales</taxon>
        <taxon>Agaricineae</taxon>
        <taxon>Strophariaceae</taxon>
        <taxon>Psilocybe</taxon>
    </lineage>
</organism>
<dbReference type="EMBL" id="JAFIQS020000005">
    <property type="protein sequence ID" value="KAH9482005.1"/>
    <property type="molecule type" value="Genomic_DNA"/>
</dbReference>
<reference evidence="1" key="1">
    <citation type="submission" date="2021-10" db="EMBL/GenBank/DDBJ databases">
        <title>Psilocybe cubensis genome.</title>
        <authorList>
            <person name="Mckernan K.J."/>
            <person name="Crawford S."/>
            <person name="Trippe A."/>
            <person name="Kane L.T."/>
            <person name="Mclaughlin S."/>
        </authorList>
    </citation>
    <scope>NUCLEOTIDE SEQUENCE</scope>
    <source>
        <strain evidence="1">MGC-MH-2018</strain>
    </source>
</reference>
<accession>A0ACB8H1X3</accession>
<keyword evidence="2" id="KW-1185">Reference proteome</keyword>
<proteinExistence type="predicted"/>
<protein>
    <submittedName>
        <fullName evidence="1">Uncharacterized protein</fullName>
    </submittedName>
</protein>